<keyword evidence="2" id="KW-0472">Membrane</keyword>
<organism evidence="4">
    <name type="scientific">Desertifilum tharense IPPAS B-1220</name>
    <dbReference type="NCBI Taxonomy" id="1781255"/>
    <lineage>
        <taxon>Bacteria</taxon>
        <taxon>Bacillati</taxon>
        <taxon>Cyanobacteriota</taxon>
        <taxon>Cyanophyceae</taxon>
        <taxon>Desertifilales</taxon>
        <taxon>Desertifilaceae</taxon>
        <taxon>Desertifilum</taxon>
    </lineage>
</organism>
<proteinExistence type="predicted"/>
<evidence type="ECO:0000256" key="2">
    <source>
        <dbReference type="SAM" id="Phobius"/>
    </source>
</evidence>
<dbReference type="Gene3D" id="3.60.40.10">
    <property type="entry name" value="PPM-type phosphatase domain"/>
    <property type="match status" value="1"/>
</dbReference>
<dbReference type="Pfam" id="PF13672">
    <property type="entry name" value="PP2C_2"/>
    <property type="match status" value="1"/>
</dbReference>
<name>A0A1E5QPT0_9CYAN</name>
<feature type="domain" description="PPM-type phosphatase" evidence="3">
    <location>
        <begin position="288"/>
        <end position="552"/>
    </location>
</feature>
<dbReference type="SMART" id="SM00331">
    <property type="entry name" value="PP2C_SIG"/>
    <property type="match status" value="1"/>
</dbReference>
<dbReference type="PROSITE" id="PS51746">
    <property type="entry name" value="PPM_2"/>
    <property type="match status" value="1"/>
</dbReference>
<dbReference type="AlphaFoldDB" id="A0A1E5QPT0"/>
<gene>
    <name evidence="4" type="ORF">BH720_03300</name>
</gene>
<feature type="transmembrane region" description="Helical" evidence="2">
    <location>
        <begin position="596"/>
        <end position="619"/>
    </location>
</feature>
<feature type="compositionally biased region" description="Polar residues" evidence="1">
    <location>
        <begin position="569"/>
        <end position="586"/>
    </location>
</feature>
<protein>
    <recommendedName>
        <fullName evidence="3">PPM-type phosphatase domain-containing protein</fullName>
    </recommendedName>
</protein>
<comment type="caution">
    <text evidence="4">The sequence shown here is derived from an EMBL/GenBank/DDBJ whole genome shotgun (WGS) entry which is preliminary data.</text>
</comment>
<evidence type="ECO:0000313" key="4">
    <source>
        <dbReference type="EMBL" id="OEJ76597.1"/>
    </source>
</evidence>
<accession>A0A1E5QPT0</accession>
<evidence type="ECO:0000259" key="3">
    <source>
        <dbReference type="PROSITE" id="PS51746"/>
    </source>
</evidence>
<dbReference type="CDD" id="cd00143">
    <property type="entry name" value="PP2Cc"/>
    <property type="match status" value="1"/>
</dbReference>
<keyword evidence="2" id="KW-0812">Transmembrane</keyword>
<dbReference type="InterPro" id="IPR001932">
    <property type="entry name" value="PPM-type_phosphatase-like_dom"/>
</dbReference>
<dbReference type="OrthoDB" id="495860at2"/>
<dbReference type="SMART" id="SM00332">
    <property type="entry name" value="PP2Cc"/>
    <property type="match status" value="1"/>
</dbReference>
<dbReference type="STRING" id="1781255.BH720_03300"/>
<dbReference type="EMBL" id="MJGC01000035">
    <property type="protein sequence ID" value="OEJ76597.1"/>
    <property type="molecule type" value="Genomic_DNA"/>
</dbReference>
<dbReference type="InterPro" id="IPR036457">
    <property type="entry name" value="PPM-type-like_dom_sf"/>
</dbReference>
<reference evidence="4" key="1">
    <citation type="submission" date="2016-09" db="EMBL/GenBank/DDBJ databases">
        <title>Draft genome of thermotolerant cyanobacterium Desertifilum sp. strain IPPAS B-1220.</title>
        <authorList>
            <person name="Sinetova M.A."/>
            <person name="Bolakhan K."/>
            <person name="Zayadan B.K."/>
            <person name="Mironov K.S."/>
            <person name="Ustinova V."/>
            <person name="Kupriyanova E.V."/>
            <person name="Sidorov R.A."/>
            <person name="Skrypnik A.N."/>
            <person name="Gogoleva N.E."/>
            <person name="Gogolev Y.V."/>
            <person name="Los D.A."/>
        </authorList>
    </citation>
    <scope>NUCLEOTIDE SEQUENCE [LARGE SCALE GENOMIC DNA]</scope>
    <source>
        <strain evidence="4">IPPAS B-1220</strain>
    </source>
</reference>
<keyword evidence="2" id="KW-1133">Transmembrane helix</keyword>
<dbReference type="SUPFAM" id="SSF81606">
    <property type="entry name" value="PP2C-like"/>
    <property type="match status" value="1"/>
</dbReference>
<sequence length="767" mass="84138">MFLVGFGGGSLASTRGCLQRSTISILGICELINQLMAATLYCPNYNCQAPNPEHHKHCEKCRTLLPKRYLWSVEQSATPHQPGEIVGDRYLFKQQQIWLDTKPGSFSETPLELPAIALPYLKLIPYQIHLPQAYDWLETGSRHLLFLENIPLNPNRLNSSDPLAPALTQLWSTASPLRQLNWLWQIAQLWQPLSLQGVAATLLDPQLIRVEGPLIRLLELRPSGKSAPKLQQLGQLWSQWVKTAHPDATSGVQNLANRLIRGEIKGSEQLVSLLDESLAQFATSATLDFQIATLTNTGPSRRRNEDACYPPSGSSVCLSWDRASAHVPIPLTIVCDGIGGHEGGNVASQLAIETVQQRVEQLFHPDLHPDRLQTELEQAVCIANDRISQQNDSERRHERQRMGTTLVMALAQGHQMYITHVGDSRVYWITAFGCHQVTLDDDVATREVRLGYAFYRDALQHPGSGSLVQALGMSASDLLHPTVGRFILDGDGIFLLCSDGLSDGDRVEEYWESEILPVLNGQIDAKTAVERLVEIANTQNGHDNVTISLLHYRLLGGSNPPPLAHPESQRTVLSSPEPRSQSNLKTQLLPPSKSDWGILPLILGILLLLGLGVPLAYLLGVPNLLRAWQQTPVATSDPSIVVIPSPDPPPVAAPPQASLEARSLVQVEAIANNGIEQPPPLFLFSSLQAATERETLGEIPPNSLLYIQGKQTLENAEVWLNLRVCTVGPLSEPNLSAPVVPGNVGWVREIDLLPRSSVTSSPPQGCP</sequence>
<feature type="region of interest" description="Disordered" evidence="1">
    <location>
        <begin position="560"/>
        <end position="587"/>
    </location>
</feature>
<evidence type="ECO:0000256" key="1">
    <source>
        <dbReference type="SAM" id="MobiDB-lite"/>
    </source>
</evidence>